<dbReference type="PROSITE" id="PS51362">
    <property type="entry name" value="TGF_BETA_2"/>
    <property type="match status" value="1"/>
</dbReference>
<name>T1I496_RHOPR</name>
<keyword evidence="4 6" id="KW-0339">Growth factor</keyword>
<evidence type="ECO:0000256" key="2">
    <source>
        <dbReference type="ARBA" id="ARBA00006656"/>
    </source>
</evidence>
<dbReference type="EMBL" id="ACPB03010341">
    <property type="status" value="NOT_ANNOTATED_CDS"/>
    <property type="molecule type" value="Genomic_DNA"/>
</dbReference>
<proteinExistence type="inferred from homology"/>
<dbReference type="GO" id="GO:0005615">
    <property type="term" value="C:extracellular space"/>
    <property type="evidence" value="ECO:0007669"/>
    <property type="project" value="TreeGrafter"/>
</dbReference>
<dbReference type="PROSITE" id="PS00250">
    <property type="entry name" value="TGF_BETA_1"/>
    <property type="match status" value="1"/>
</dbReference>
<evidence type="ECO:0000256" key="6">
    <source>
        <dbReference type="RuleBase" id="RU000354"/>
    </source>
</evidence>
<dbReference type="PANTHER" id="PTHR11848:SF298">
    <property type="entry name" value="DAWDLE, ISOFORM A"/>
    <property type="match status" value="1"/>
</dbReference>
<dbReference type="GO" id="GO:0005125">
    <property type="term" value="F:cytokine activity"/>
    <property type="evidence" value="ECO:0007669"/>
    <property type="project" value="TreeGrafter"/>
</dbReference>
<sequence length="171" mass="19627">MNWLEYEELCQEIRLNCYDHLNEIYNAASANQSANKPFISVNLSPFSTLNRNRNKRNINCMASSTECCRERLLVSFSQIEWDTWIIQPPSFEAYYCKGKCEDIATLSLGNTPYYSVLQNLRMNSQLMEKLPVRTCCAPRRLSSLQIIYVNQNGTYMDATIPNMSVTSCGCS</sequence>
<accession>T1I496</accession>
<evidence type="ECO:0000256" key="3">
    <source>
        <dbReference type="ARBA" id="ARBA00022525"/>
    </source>
</evidence>
<dbReference type="SUPFAM" id="SSF57501">
    <property type="entry name" value="Cystine-knot cytokines"/>
    <property type="match status" value="1"/>
</dbReference>
<dbReference type="VEuPathDB" id="VectorBase:RPRC011115"/>
<evidence type="ECO:0000256" key="5">
    <source>
        <dbReference type="ARBA" id="ARBA00023157"/>
    </source>
</evidence>
<dbReference type="InterPro" id="IPR015615">
    <property type="entry name" value="TGF-beta-rel"/>
</dbReference>
<dbReference type="CDD" id="cd13752">
    <property type="entry name" value="TGF_beta_INHB"/>
    <property type="match status" value="1"/>
</dbReference>
<keyword evidence="9" id="KW-1185">Reference proteome</keyword>
<comment type="similarity">
    <text evidence="2 6">Belongs to the TGF-beta family.</text>
</comment>
<dbReference type="GO" id="GO:0008083">
    <property type="term" value="F:growth factor activity"/>
    <property type="evidence" value="ECO:0007669"/>
    <property type="project" value="UniProtKB-KW"/>
</dbReference>
<dbReference type="Pfam" id="PF00019">
    <property type="entry name" value="TGF_beta"/>
    <property type="match status" value="1"/>
</dbReference>
<dbReference type="AlphaFoldDB" id="T1I496"/>
<protein>
    <submittedName>
        <fullName evidence="8">TGF_BETA_2 domain-containing protein</fullName>
    </submittedName>
</protein>
<dbReference type="STRING" id="13249.T1I496"/>
<dbReference type="Gene3D" id="2.10.90.10">
    <property type="entry name" value="Cystine-knot cytokines"/>
    <property type="match status" value="1"/>
</dbReference>
<dbReference type="OMA" id="HMNYCSG"/>
<reference evidence="8" key="1">
    <citation type="submission" date="2015-05" db="UniProtKB">
        <authorList>
            <consortium name="EnsemblMetazoa"/>
        </authorList>
    </citation>
    <scope>IDENTIFICATION</scope>
</reference>
<keyword evidence="5" id="KW-1015">Disulfide bond</keyword>
<dbReference type="InterPro" id="IPR001839">
    <property type="entry name" value="TGF-b_C"/>
</dbReference>
<dbReference type="eggNOG" id="KOG3900">
    <property type="taxonomic scope" value="Eukaryota"/>
</dbReference>
<dbReference type="InterPro" id="IPR029034">
    <property type="entry name" value="Cystine-knot_cytokine"/>
</dbReference>
<keyword evidence="3" id="KW-0964">Secreted</keyword>
<organism evidence="8 9">
    <name type="scientific">Rhodnius prolixus</name>
    <name type="common">Triatomid bug</name>
    <dbReference type="NCBI Taxonomy" id="13249"/>
    <lineage>
        <taxon>Eukaryota</taxon>
        <taxon>Metazoa</taxon>
        <taxon>Ecdysozoa</taxon>
        <taxon>Arthropoda</taxon>
        <taxon>Hexapoda</taxon>
        <taxon>Insecta</taxon>
        <taxon>Pterygota</taxon>
        <taxon>Neoptera</taxon>
        <taxon>Paraneoptera</taxon>
        <taxon>Hemiptera</taxon>
        <taxon>Heteroptera</taxon>
        <taxon>Panheteroptera</taxon>
        <taxon>Cimicomorpha</taxon>
        <taxon>Reduviidae</taxon>
        <taxon>Triatominae</taxon>
        <taxon>Rhodnius</taxon>
    </lineage>
</organism>
<dbReference type="Proteomes" id="UP000015103">
    <property type="component" value="Unassembled WGS sequence"/>
</dbReference>
<evidence type="ECO:0000313" key="9">
    <source>
        <dbReference type="Proteomes" id="UP000015103"/>
    </source>
</evidence>
<dbReference type="InParanoid" id="T1I496"/>
<dbReference type="EnsemblMetazoa" id="RPRC011115-RA">
    <property type="protein sequence ID" value="RPRC011115-PA"/>
    <property type="gene ID" value="RPRC011115"/>
</dbReference>
<dbReference type="InterPro" id="IPR017948">
    <property type="entry name" value="TGFb_CS"/>
</dbReference>
<evidence type="ECO:0000256" key="1">
    <source>
        <dbReference type="ARBA" id="ARBA00004613"/>
    </source>
</evidence>
<dbReference type="PRINTS" id="PR00669">
    <property type="entry name" value="INHIBINA"/>
</dbReference>
<feature type="domain" description="TGF-beta family profile" evidence="7">
    <location>
        <begin position="53"/>
        <end position="171"/>
    </location>
</feature>
<evidence type="ECO:0000313" key="8">
    <source>
        <dbReference type="EnsemblMetazoa" id="RPRC011115-PA"/>
    </source>
</evidence>
<evidence type="ECO:0000256" key="4">
    <source>
        <dbReference type="ARBA" id="ARBA00023030"/>
    </source>
</evidence>
<comment type="subcellular location">
    <subcellularLocation>
        <location evidence="1">Secreted</location>
    </subcellularLocation>
</comment>
<evidence type="ECO:0000259" key="7">
    <source>
        <dbReference type="PROSITE" id="PS51362"/>
    </source>
</evidence>
<dbReference type="PANTHER" id="PTHR11848">
    <property type="entry name" value="TGF-BETA FAMILY"/>
    <property type="match status" value="1"/>
</dbReference>
<dbReference type="HOGENOM" id="CLU_020515_9_2_1"/>
<dbReference type="SMART" id="SM00204">
    <property type="entry name" value="TGFB"/>
    <property type="match status" value="1"/>
</dbReference>